<evidence type="ECO:0000313" key="2">
    <source>
        <dbReference type="Proteomes" id="UP000008207"/>
    </source>
</evidence>
<sequence>MPTRAGMSPRCVDLSKFVAAEKKWQFAIPAVTRMGRSRTRDGHAGGRLRELLDVKADYHAA</sequence>
<evidence type="ECO:0000313" key="1">
    <source>
        <dbReference type="EMBL" id="ACL56427.1"/>
    </source>
</evidence>
<name>B8INA1_METNO</name>
<dbReference type="KEGG" id="mno:Mnod_1430"/>
<dbReference type="HOGENOM" id="CLU_2917355_0_0_5"/>
<protein>
    <submittedName>
        <fullName evidence="1">Uncharacterized protein</fullName>
    </submittedName>
</protein>
<keyword evidence="2" id="KW-1185">Reference proteome</keyword>
<reference evidence="1 2" key="1">
    <citation type="submission" date="2009-01" db="EMBL/GenBank/DDBJ databases">
        <title>Complete sequence of chromosome of Methylobacterium nodulans ORS 2060.</title>
        <authorList>
            <consortium name="US DOE Joint Genome Institute"/>
            <person name="Lucas S."/>
            <person name="Copeland A."/>
            <person name="Lapidus A."/>
            <person name="Glavina del Rio T."/>
            <person name="Dalin E."/>
            <person name="Tice H."/>
            <person name="Bruce D."/>
            <person name="Goodwin L."/>
            <person name="Pitluck S."/>
            <person name="Sims D."/>
            <person name="Brettin T."/>
            <person name="Detter J.C."/>
            <person name="Han C."/>
            <person name="Larimer F."/>
            <person name="Land M."/>
            <person name="Hauser L."/>
            <person name="Kyrpides N."/>
            <person name="Ivanova N."/>
            <person name="Marx C.J."/>
            <person name="Richardson P."/>
        </authorList>
    </citation>
    <scope>NUCLEOTIDE SEQUENCE [LARGE SCALE GENOMIC DNA]</scope>
    <source>
        <strain evidence="2">LMG 21967 / CNCM I-2342 / ORS 2060</strain>
    </source>
</reference>
<dbReference type="Proteomes" id="UP000008207">
    <property type="component" value="Chromosome"/>
</dbReference>
<dbReference type="EMBL" id="CP001349">
    <property type="protein sequence ID" value="ACL56427.1"/>
    <property type="molecule type" value="Genomic_DNA"/>
</dbReference>
<dbReference type="STRING" id="460265.Mnod_1430"/>
<dbReference type="AlphaFoldDB" id="B8INA1"/>
<organism evidence="1 2">
    <name type="scientific">Methylobacterium nodulans (strain LMG 21967 / CNCM I-2342 / ORS 2060)</name>
    <dbReference type="NCBI Taxonomy" id="460265"/>
    <lineage>
        <taxon>Bacteria</taxon>
        <taxon>Pseudomonadati</taxon>
        <taxon>Pseudomonadota</taxon>
        <taxon>Alphaproteobacteria</taxon>
        <taxon>Hyphomicrobiales</taxon>
        <taxon>Methylobacteriaceae</taxon>
        <taxon>Methylobacterium</taxon>
    </lineage>
</organism>
<gene>
    <name evidence="1" type="ordered locus">Mnod_1430</name>
</gene>
<accession>B8INA1</accession>
<proteinExistence type="predicted"/>